<dbReference type="PROSITE" id="PS00028">
    <property type="entry name" value="ZINC_FINGER_C2H2_1"/>
    <property type="match status" value="4"/>
</dbReference>
<feature type="binding site" evidence="9">
    <location>
        <position position="18"/>
    </location>
    <ligand>
        <name>Zn(2+)</name>
        <dbReference type="ChEBI" id="CHEBI:29105"/>
    </ligand>
</feature>
<dbReference type="Pfam" id="PF13894">
    <property type="entry name" value="zf-C2H2_4"/>
    <property type="match status" value="1"/>
</dbReference>
<dbReference type="GO" id="GO:0003677">
    <property type="term" value="F:DNA binding"/>
    <property type="evidence" value="ECO:0007669"/>
    <property type="project" value="UniProtKB-KW"/>
</dbReference>
<feature type="domain" description="C2H2-type" evidence="11">
    <location>
        <begin position="229"/>
        <end position="256"/>
    </location>
</feature>
<evidence type="ECO:0000313" key="13">
    <source>
        <dbReference type="Proteomes" id="UP000504631"/>
    </source>
</evidence>
<protein>
    <submittedName>
        <fullName evidence="14">Zinc finger protein 14-like</fullName>
    </submittedName>
</protein>
<comment type="subcellular location">
    <subcellularLocation>
        <location evidence="1">Nucleus</location>
    </subcellularLocation>
</comment>
<keyword evidence="2 9" id="KW-0479">Metal-binding</keyword>
<dbReference type="GO" id="GO:0006355">
    <property type="term" value="P:regulation of DNA-templated transcription"/>
    <property type="evidence" value="ECO:0007669"/>
    <property type="project" value="UniProtKB-ARBA"/>
</dbReference>
<dbReference type="InterPro" id="IPR012934">
    <property type="entry name" value="Znf_AD"/>
</dbReference>
<feature type="binding site" evidence="9">
    <location>
        <position position="67"/>
    </location>
    <ligand>
        <name>Zn(2+)</name>
        <dbReference type="ChEBI" id="CHEBI:29105"/>
    </ligand>
</feature>
<dbReference type="Pfam" id="PF00096">
    <property type="entry name" value="zf-C2H2"/>
    <property type="match status" value="1"/>
</dbReference>
<dbReference type="AlphaFoldDB" id="A0A6J3KN88"/>
<dbReference type="InterPro" id="IPR013087">
    <property type="entry name" value="Znf_C2H2_type"/>
</dbReference>
<dbReference type="Gene3D" id="3.40.1800.20">
    <property type="match status" value="1"/>
</dbReference>
<feature type="domain" description="C2H2-type" evidence="11">
    <location>
        <begin position="257"/>
        <end position="284"/>
    </location>
</feature>
<dbReference type="Gene3D" id="3.30.160.60">
    <property type="entry name" value="Classic Zinc Finger"/>
    <property type="match status" value="5"/>
</dbReference>
<dbReference type="KEGG" id="bvk:117236123"/>
<dbReference type="PROSITE" id="PS51915">
    <property type="entry name" value="ZAD"/>
    <property type="match status" value="1"/>
</dbReference>
<proteinExistence type="predicted"/>
<feature type="domain" description="ZAD" evidence="12">
    <location>
        <begin position="16"/>
        <end position="91"/>
    </location>
</feature>
<dbReference type="SMART" id="SM00868">
    <property type="entry name" value="zf-AD"/>
    <property type="match status" value="1"/>
</dbReference>
<organism evidence="13 14">
    <name type="scientific">Bombus vosnesenskii</name>
    <dbReference type="NCBI Taxonomy" id="207650"/>
    <lineage>
        <taxon>Eukaryota</taxon>
        <taxon>Metazoa</taxon>
        <taxon>Ecdysozoa</taxon>
        <taxon>Arthropoda</taxon>
        <taxon>Hexapoda</taxon>
        <taxon>Insecta</taxon>
        <taxon>Pterygota</taxon>
        <taxon>Neoptera</taxon>
        <taxon>Endopterygota</taxon>
        <taxon>Hymenoptera</taxon>
        <taxon>Apocrita</taxon>
        <taxon>Aculeata</taxon>
        <taxon>Apoidea</taxon>
        <taxon>Anthophila</taxon>
        <taxon>Apidae</taxon>
        <taxon>Bombus</taxon>
        <taxon>Pyrobombus</taxon>
    </lineage>
</organism>
<keyword evidence="5 9" id="KW-0862">Zinc</keyword>
<keyword evidence="3" id="KW-0677">Repeat</keyword>
<dbReference type="PANTHER" id="PTHR16515:SF49">
    <property type="entry name" value="GASTRULA ZINC FINGER PROTEIN XLCGF49.1-LIKE-RELATED"/>
    <property type="match status" value="1"/>
</dbReference>
<dbReference type="InterPro" id="IPR050331">
    <property type="entry name" value="Zinc_finger"/>
</dbReference>
<evidence type="ECO:0000259" key="11">
    <source>
        <dbReference type="PROSITE" id="PS50157"/>
    </source>
</evidence>
<evidence type="ECO:0000256" key="3">
    <source>
        <dbReference type="ARBA" id="ARBA00022737"/>
    </source>
</evidence>
<feature type="domain" description="C2H2-type" evidence="11">
    <location>
        <begin position="285"/>
        <end position="312"/>
    </location>
</feature>
<feature type="region of interest" description="Disordered" evidence="10">
    <location>
        <begin position="167"/>
        <end position="208"/>
    </location>
</feature>
<dbReference type="Pfam" id="PF12874">
    <property type="entry name" value="zf-met"/>
    <property type="match status" value="1"/>
</dbReference>
<feature type="domain" description="C2H2-type" evidence="11">
    <location>
        <begin position="313"/>
        <end position="340"/>
    </location>
</feature>
<feature type="region of interest" description="Disordered" evidence="10">
    <location>
        <begin position="119"/>
        <end position="147"/>
    </location>
</feature>
<feature type="binding site" evidence="9">
    <location>
        <position position="21"/>
    </location>
    <ligand>
        <name>Zn(2+)</name>
        <dbReference type="ChEBI" id="CHEBI:29105"/>
    </ligand>
</feature>
<dbReference type="GeneID" id="117236123"/>
<feature type="compositionally biased region" description="Basic and acidic residues" evidence="10">
    <location>
        <begin position="175"/>
        <end position="200"/>
    </location>
</feature>
<keyword evidence="6" id="KW-0238">DNA-binding</keyword>
<dbReference type="PROSITE" id="PS50157">
    <property type="entry name" value="ZINC_FINGER_C2H2_2"/>
    <property type="match status" value="4"/>
</dbReference>
<dbReference type="GO" id="GO:0008270">
    <property type="term" value="F:zinc ion binding"/>
    <property type="evidence" value="ECO:0007669"/>
    <property type="project" value="UniProtKB-UniRule"/>
</dbReference>
<dbReference type="SMART" id="SM00355">
    <property type="entry name" value="ZnF_C2H2"/>
    <property type="match status" value="5"/>
</dbReference>
<evidence type="ECO:0000256" key="10">
    <source>
        <dbReference type="SAM" id="MobiDB-lite"/>
    </source>
</evidence>
<evidence type="ECO:0000313" key="14">
    <source>
        <dbReference type="RefSeq" id="XP_033354703.1"/>
    </source>
</evidence>
<dbReference type="SUPFAM" id="SSF57667">
    <property type="entry name" value="beta-beta-alpha zinc fingers"/>
    <property type="match status" value="3"/>
</dbReference>
<evidence type="ECO:0000256" key="9">
    <source>
        <dbReference type="PROSITE-ProRule" id="PRU01263"/>
    </source>
</evidence>
<dbReference type="SUPFAM" id="SSF57716">
    <property type="entry name" value="Glucocorticoid receptor-like (DNA-binding domain)"/>
    <property type="match status" value="1"/>
</dbReference>
<dbReference type="FunFam" id="3.30.160.60:FF:002343">
    <property type="entry name" value="Zinc finger protein 33A"/>
    <property type="match status" value="1"/>
</dbReference>
<evidence type="ECO:0000256" key="8">
    <source>
        <dbReference type="PROSITE-ProRule" id="PRU00042"/>
    </source>
</evidence>
<name>A0A6J3KN88_9HYME</name>
<dbReference type="PANTHER" id="PTHR16515">
    <property type="entry name" value="PR DOMAIN ZINC FINGER PROTEIN"/>
    <property type="match status" value="1"/>
</dbReference>
<evidence type="ECO:0000256" key="7">
    <source>
        <dbReference type="ARBA" id="ARBA00023242"/>
    </source>
</evidence>
<evidence type="ECO:0000256" key="2">
    <source>
        <dbReference type="ARBA" id="ARBA00022723"/>
    </source>
</evidence>
<gene>
    <name evidence="14" type="primary">LOC117236123</name>
</gene>
<reference evidence="14" key="1">
    <citation type="submission" date="2025-08" db="UniProtKB">
        <authorList>
            <consortium name="RefSeq"/>
        </authorList>
    </citation>
    <scope>IDENTIFICATION</scope>
    <source>
        <tissue evidence="14">Muscle</tissue>
    </source>
</reference>
<evidence type="ECO:0000256" key="1">
    <source>
        <dbReference type="ARBA" id="ARBA00004123"/>
    </source>
</evidence>
<accession>A0A6J3KN88</accession>
<dbReference type="Pfam" id="PF07776">
    <property type="entry name" value="zf-AD"/>
    <property type="match status" value="1"/>
</dbReference>
<evidence type="ECO:0000259" key="12">
    <source>
        <dbReference type="PROSITE" id="PS51915"/>
    </source>
</evidence>
<evidence type="ECO:0000256" key="6">
    <source>
        <dbReference type="ARBA" id="ARBA00023125"/>
    </source>
</evidence>
<evidence type="ECO:0000256" key="5">
    <source>
        <dbReference type="ARBA" id="ARBA00022833"/>
    </source>
</evidence>
<dbReference type="InterPro" id="IPR036236">
    <property type="entry name" value="Znf_C2H2_sf"/>
</dbReference>
<dbReference type="GO" id="GO:0005634">
    <property type="term" value="C:nucleus"/>
    <property type="evidence" value="ECO:0007669"/>
    <property type="project" value="UniProtKB-SubCell"/>
</dbReference>
<keyword evidence="4 8" id="KW-0863">Zinc-finger</keyword>
<dbReference type="RefSeq" id="XP_033354703.1">
    <property type="nucleotide sequence ID" value="XM_033498812.1"/>
</dbReference>
<sequence length="366" mass="41700">MNQLVDYAEPCTSNSGTCRLCLRVENRLISIFDDGETSKQLRSRIRDCCPIRLFEDDRLPKTICRECEGKIAVTFEFREQCRRSDRVLRLRYESCRANKSVSINESNWKIGSDRSIAKHACTTRPETTDSKAQSTFEEKQEENSNSTHLWRKSEIVCGEDAKTDGKAMATLSRRQRVERCHAEEGKSENNEENRVSKESGGDGDGGGCNVFNVQSNGDTAMPMATQVRYLCDICSKTFASKSGLRFHLKSHNAVKSYPCRYCGKRFVIPSYTKRHEKIHAGDKRFVCQFCSATFASSNGLKYHLRLHSGEANYHCEICDKSFYRHKYLKEHVFTHTGEKPYVCKACGASYASSGSLFVHKKRCKNK</sequence>
<evidence type="ECO:0000256" key="4">
    <source>
        <dbReference type="ARBA" id="ARBA00022771"/>
    </source>
</evidence>
<feature type="binding site" evidence="9">
    <location>
        <position position="64"/>
    </location>
    <ligand>
        <name>Zn(2+)</name>
        <dbReference type="ChEBI" id="CHEBI:29105"/>
    </ligand>
</feature>
<dbReference type="Proteomes" id="UP000504631">
    <property type="component" value="Unplaced"/>
</dbReference>
<keyword evidence="7" id="KW-0539">Nucleus</keyword>
<keyword evidence="13" id="KW-1185">Reference proteome</keyword>